<evidence type="ECO:0000256" key="15">
    <source>
        <dbReference type="SAM" id="Phobius"/>
    </source>
</evidence>
<evidence type="ECO:0000256" key="9">
    <source>
        <dbReference type="ARBA" id="ARBA00023128"/>
    </source>
</evidence>
<sequence length="58" mass="6598">MPQLDPAPWLMTLITSWVIFLAALPPKVLNQNFPAEPGSHKIQDKKALKLGAWSWSWQ</sequence>
<dbReference type="InterPro" id="IPR001421">
    <property type="entry name" value="ATP8_metazoa"/>
</dbReference>
<dbReference type="Pfam" id="PF00895">
    <property type="entry name" value="ATP-synt_8"/>
    <property type="match status" value="1"/>
</dbReference>
<dbReference type="GO" id="GO:0031966">
    <property type="term" value="C:mitochondrial membrane"/>
    <property type="evidence" value="ECO:0007669"/>
    <property type="project" value="UniProtKB-SubCell"/>
</dbReference>
<gene>
    <name evidence="16" type="primary">ATP8</name>
</gene>
<dbReference type="PANTHER" id="PTHR39937">
    <property type="entry name" value="ATP SYNTHASE PROTEIN 8"/>
    <property type="match status" value="1"/>
</dbReference>
<evidence type="ECO:0000313" key="16">
    <source>
        <dbReference type="EMBL" id="AEK53188.1"/>
    </source>
</evidence>
<dbReference type="GO" id="GO:0045259">
    <property type="term" value="C:proton-transporting ATP synthase complex"/>
    <property type="evidence" value="ECO:0007669"/>
    <property type="project" value="UniProtKB-KW"/>
</dbReference>
<evidence type="ECO:0000256" key="14">
    <source>
        <dbReference type="RuleBase" id="RU003661"/>
    </source>
</evidence>
<protein>
    <recommendedName>
        <fullName evidence="14">ATP synthase complex subunit 8</fullName>
    </recommendedName>
</protein>
<feature type="transmembrane region" description="Helical" evidence="15">
    <location>
        <begin position="6"/>
        <end position="24"/>
    </location>
</feature>
<dbReference type="EMBL" id="JF911716">
    <property type="protein sequence ID" value="AEK53188.1"/>
    <property type="molecule type" value="Genomic_DNA"/>
</dbReference>
<proteinExistence type="inferred from homology"/>
<keyword evidence="6 14" id="KW-0375">Hydrogen ion transport</keyword>
<dbReference type="GO" id="GO:0015986">
    <property type="term" value="P:proton motive force-driven ATP synthesis"/>
    <property type="evidence" value="ECO:0007669"/>
    <property type="project" value="InterPro"/>
</dbReference>
<evidence type="ECO:0000256" key="6">
    <source>
        <dbReference type="ARBA" id="ARBA00022781"/>
    </source>
</evidence>
<evidence type="ECO:0000256" key="3">
    <source>
        <dbReference type="ARBA" id="ARBA00022448"/>
    </source>
</evidence>
<keyword evidence="10 15" id="KW-0472">Membrane</keyword>
<keyword evidence="11" id="KW-0066">ATP synthesis</keyword>
<evidence type="ECO:0000256" key="7">
    <source>
        <dbReference type="ARBA" id="ARBA00022989"/>
    </source>
</evidence>
<comment type="function">
    <text evidence="12">Subunit 8, of the mitochondrial membrane ATP synthase complex (F(1)F(0) ATP synthase or Complex V) that produces ATP from ADP in the presence of a proton gradient across the membrane which is generated by electron transport complexes of the respiratory chain. ATP synthase complex consist of a soluble F(1) head domain - the catalytic core - and a membrane F(1) domain - the membrane proton channel. These two domains are linked by a central stalk rotating inside the F(1) region and a stationary peripheral stalk. During catalysis, ATP synthesis in the catalytic domain of F(1) is coupled via a rotary mechanism of the central stalk subunits to proton translocation. In vivo, can only synthesize ATP although its ATP hydrolase activity can be activated artificially in vitro. Part of the complex F(0) domain.</text>
</comment>
<evidence type="ECO:0000256" key="1">
    <source>
        <dbReference type="ARBA" id="ARBA00004304"/>
    </source>
</evidence>
<keyword evidence="8 14" id="KW-0406">Ion transport</keyword>
<name>I1T2G6_9TELE</name>
<dbReference type="GO" id="GO:0015078">
    <property type="term" value="F:proton transmembrane transporter activity"/>
    <property type="evidence" value="ECO:0007669"/>
    <property type="project" value="InterPro"/>
</dbReference>
<evidence type="ECO:0000256" key="4">
    <source>
        <dbReference type="ARBA" id="ARBA00022547"/>
    </source>
</evidence>
<dbReference type="InterPro" id="IPR050635">
    <property type="entry name" value="ATPase_protein_8"/>
</dbReference>
<dbReference type="PANTHER" id="PTHR39937:SF1">
    <property type="entry name" value="ATP SYNTHASE PROTEIN 8"/>
    <property type="match status" value="1"/>
</dbReference>
<keyword evidence="4 14" id="KW-0138">CF(0)</keyword>
<dbReference type="AlphaFoldDB" id="I1T2G6"/>
<comment type="similarity">
    <text evidence="2 14">Belongs to the ATPase protein 8 family.</text>
</comment>
<evidence type="ECO:0000256" key="12">
    <source>
        <dbReference type="ARBA" id="ARBA00053067"/>
    </source>
</evidence>
<dbReference type="RefSeq" id="YP_006303628.1">
    <property type="nucleotide sequence ID" value="NC_017900.1"/>
</dbReference>
<keyword evidence="5 14" id="KW-0812">Transmembrane</keyword>
<comment type="subunit">
    <text evidence="13">Component of the ATP synthase complex composed at least of ATP5F1A/subunit alpha, ATP5F1B/subunit beta, ATP5MC1/subunit c (homooctomer), MT-ATP6/subunit a, MT-ATP8/subunit 8, ATP5ME/subunit e, ATP5MF/subunit f, ATP5MG/subunit g, ATP5MK/subunit k, ATP5MJ/subunit j, ATP5F1C/subunit gamma, ATP5F1D/subunit delta, ATP5F1E/subunit epsilon, ATP5PF/subunit F6, ATP5PB/subunit b, ATP5PD/subunit d, ATP5PO/subunit OSCP. ATP synthase complex consists of a soluble F(1) head domain (subunits alpha(3) and beta(3)) - the catalytic core - and a membrane F(0) domain - the membrane proton channel (subunits c, a, 8, e, f, g, k and j). These two domains are linked by a central stalk (subunits gamma, delta, and epsilon) rotating inside the F1 region and a stationary peripheral stalk (subunits F6, b, d, and OSCP).</text>
</comment>
<evidence type="ECO:0000256" key="5">
    <source>
        <dbReference type="ARBA" id="ARBA00022692"/>
    </source>
</evidence>
<keyword evidence="9 14" id="KW-0496">Mitochondrion</keyword>
<keyword evidence="3 14" id="KW-0813">Transport</keyword>
<comment type="subcellular location">
    <subcellularLocation>
        <location evidence="1 14">Mitochondrion membrane</location>
        <topology evidence="1 14">Single-pass membrane protein</topology>
    </subcellularLocation>
</comment>
<dbReference type="GeneID" id="12799376"/>
<evidence type="ECO:0000256" key="13">
    <source>
        <dbReference type="ARBA" id="ARBA00064647"/>
    </source>
</evidence>
<evidence type="ECO:0000256" key="8">
    <source>
        <dbReference type="ARBA" id="ARBA00023065"/>
    </source>
</evidence>
<keyword evidence="7 15" id="KW-1133">Transmembrane helix</keyword>
<dbReference type="CTD" id="4509"/>
<geneLocation type="mitochondrion" evidence="16"/>
<evidence type="ECO:0000256" key="2">
    <source>
        <dbReference type="ARBA" id="ARBA00008892"/>
    </source>
</evidence>
<organism evidence="16">
    <name type="scientific">Trachinops taeniatus</name>
    <name type="common">eastern hulafish</name>
    <dbReference type="NCBI Taxonomy" id="1040957"/>
    <lineage>
        <taxon>Eukaryota</taxon>
        <taxon>Metazoa</taxon>
        <taxon>Chordata</taxon>
        <taxon>Craniata</taxon>
        <taxon>Vertebrata</taxon>
        <taxon>Euteleostomi</taxon>
        <taxon>Actinopterygii</taxon>
        <taxon>Neopterygii</taxon>
        <taxon>Teleostei</taxon>
        <taxon>Neoteleostei</taxon>
        <taxon>Acanthomorphata</taxon>
        <taxon>Ovalentaria</taxon>
        <taxon>Plesiopidae</taxon>
        <taxon>Plesiopinae</taxon>
        <taxon>Trachinops</taxon>
    </lineage>
</organism>
<accession>I1T2G6</accession>
<evidence type="ECO:0000256" key="11">
    <source>
        <dbReference type="ARBA" id="ARBA00023310"/>
    </source>
</evidence>
<evidence type="ECO:0000256" key="10">
    <source>
        <dbReference type="ARBA" id="ARBA00023136"/>
    </source>
</evidence>
<reference evidence="16" key="1">
    <citation type="submission" date="2011-05" db="EMBL/GenBank/DDBJ databases">
        <title>Systematic placement and phylogenetic interrelationships of mugilid fishes (Teleostei: Mugiliformes) based on mitochondrial genomes.</title>
        <authorList>
            <person name="Xia R."/>
            <person name="Durand J.-D."/>
            <person name="Fu C."/>
        </authorList>
    </citation>
    <scope>NUCLEOTIDE SEQUENCE</scope>
</reference>